<sequence>MARKNRWFNPALAHHLPDGFTNTTPGGHRPGDVQRWRRERKAAGLPRPPAGGYDDFTARWWQPAEISGTDDRIWWLGHSSLLLRLMGQYVLTDPVFSERASPLSFAGPRRRTPAPLAVADIPSLDAIVISHNHYDHLDVRTLRLLLKRFPQVSVLAPLGLGDWLRRAGARNVIELDWWQSVVFQGLVYTAVPAQHWSMRSFWDRNSTLWCGWVVESSAHRFWFPGDTGYSDELSTIARRLGDPDIVALPIGAYAPRWFMGRNHMDPQQAVALWQQLGRPKALPIHWGVFELADEALDEPVQELEAALREAGENHSGFMALKIGQYLSLSDSTKK</sequence>
<dbReference type="Pfam" id="PF12706">
    <property type="entry name" value="Lactamase_B_2"/>
    <property type="match status" value="1"/>
</dbReference>
<dbReference type="EMBL" id="CACRTZ010000037">
    <property type="protein sequence ID" value="VYU77288.1"/>
    <property type="molecule type" value="Genomic_DNA"/>
</dbReference>
<gene>
    <name evidence="2" type="ORF">EMLFYP7_04097</name>
</gene>
<evidence type="ECO:0000259" key="1">
    <source>
        <dbReference type="Pfam" id="PF12706"/>
    </source>
</evidence>
<feature type="domain" description="Metallo-beta-lactamase" evidence="1">
    <location>
        <begin position="90"/>
        <end position="286"/>
    </location>
</feature>
<dbReference type="AlphaFoldDB" id="A0A6N3HLB1"/>
<dbReference type="PANTHER" id="PTHR15032:SF4">
    <property type="entry name" value="N-ACYL-PHOSPHATIDYLETHANOLAMINE-HYDROLYZING PHOSPHOLIPASE D"/>
    <property type="match status" value="1"/>
</dbReference>
<dbReference type="GO" id="GO:0016787">
    <property type="term" value="F:hydrolase activity"/>
    <property type="evidence" value="ECO:0007669"/>
    <property type="project" value="UniProtKB-KW"/>
</dbReference>
<dbReference type="GO" id="GO:0005737">
    <property type="term" value="C:cytoplasm"/>
    <property type="evidence" value="ECO:0007669"/>
    <property type="project" value="TreeGrafter"/>
</dbReference>
<evidence type="ECO:0000313" key="2">
    <source>
        <dbReference type="EMBL" id="VYU77288.1"/>
    </source>
</evidence>
<reference evidence="2" key="1">
    <citation type="submission" date="2019-11" db="EMBL/GenBank/DDBJ databases">
        <authorList>
            <person name="Feng L."/>
        </authorList>
    </citation>
    <scope>NUCLEOTIDE SEQUENCE</scope>
    <source>
        <strain evidence="2">EMassiliensisLFYP7</strain>
    </source>
</reference>
<dbReference type="InterPro" id="IPR036866">
    <property type="entry name" value="RibonucZ/Hydroxyglut_hydro"/>
</dbReference>
<dbReference type="RefSeq" id="WP_156567332.1">
    <property type="nucleotide sequence ID" value="NZ_CACRTZ010000037.1"/>
</dbReference>
<dbReference type="InterPro" id="IPR001279">
    <property type="entry name" value="Metallo-B-lactamas"/>
</dbReference>
<accession>A0A6N3HLB1</accession>
<dbReference type="PANTHER" id="PTHR15032">
    <property type="entry name" value="N-ACYL-PHOSPHATIDYLETHANOLAMINE-HYDROLYZING PHOSPHOLIPASE D"/>
    <property type="match status" value="1"/>
</dbReference>
<proteinExistence type="predicted"/>
<name>A0A6N3HLB1_9ENTR</name>
<organism evidence="2">
    <name type="scientific">Phytobacter massiliensis</name>
    <dbReference type="NCBI Taxonomy" id="1485952"/>
    <lineage>
        <taxon>Bacteria</taxon>
        <taxon>Pseudomonadati</taxon>
        <taxon>Pseudomonadota</taxon>
        <taxon>Gammaproteobacteria</taxon>
        <taxon>Enterobacterales</taxon>
        <taxon>Enterobacteriaceae</taxon>
        <taxon>Phytobacter</taxon>
    </lineage>
</organism>
<keyword evidence="2" id="KW-0378">Hydrolase</keyword>
<protein>
    <submittedName>
        <fullName evidence="2">Metal-dependent hydrolase</fullName>
    </submittedName>
</protein>
<dbReference type="SUPFAM" id="SSF56281">
    <property type="entry name" value="Metallo-hydrolase/oxidoreductase"/>
    <property type="match status" value="1"/>
</dbReference>
<dbReference type="Gene3D" id="3.60.15.10">
    <property type="entry name" value="Ribonuclease Z/Hydroxyacylglutathione hydrolase-like"/>
    <property type="match status" value="1"/>
</dbReference>